<gene>
    <name evidence="1" type="ORF">DPMN_077499</name>
</gene>
<dbReference type="Proteomes" id="UP000828390">
    <property type="component" value="Unassembled WGS sequence"/>
</dbReference>
<accession>A0A9D3YQ34</accession>
<evidence type="ECO:0000313" key="2">
    <source>
        <dbReference type="Proteomes" id="UP000828390"/>
    </source>
</evidence>
<sequence length="74" mass="8393">MVGTKEVNNSRNRWAEQEETVLASEIIKHHDVLFGPMIGCGAIKIGEVRRRGREAVANVLNWLVVIYVQNISEF</sequence>
<keyword evidence="2" id="KW-1185">Reference proteome</keyword>
<comment type="caution">
    <text evidence="1">The sequence shown here is derived from an EMBL/GenBank/DDBJ whole genome shotgun (WGS) entry which is preliminary data.</text>
</comment>
<reference evidence="1" key="1">
    <citation type="journal article" date="2019" name="bioRxiv">
        <title>The Genome of the Zebra Mussel, Dreissena polymorpha: A Resource for Invasive Species Research.</title>
        <authorList>
            <person name="McCartney M.A."/>
            <person name="Auch B."/>
            <person name="Kono T."/>
            <person name="Mallez S."/>
            <person name="Zhang Y."/>
            <person name="Obille A."/>
            <person name="Becker A."/>
            <person name="Abrahante J.E."/>
            <person name="Garbe J."/>
            <person name="Badalamenti J.P."/>
            <person name="Herman A."/>
            <person name="Mangelson H."/>
            <person name="Liachko I."/>
            <person name="Sullivan S."/>
            <person name="Sone E.D."/>
            <person name="Koren S."/>
            <person name="Silverstein K.A.T."/>
            <person name="Beckman K.B."/>
            <person name="Gohl D.M."/>
        </authorList>
    </citation>
    <scope>NUCLEOTIDE SEQUENCE</scope>
    <source>
        <strain evidence="1">Duluth1</strain>
        <tissue evidence="1">Whole animal</tissue>
    </source>
</reference>
<evidence type="ECO:0000313" key="1">
    <source>
        <dbReference type="EMBL" id="KAH3702476.1"/>
    </source>
</evidence>
<dbReference type="AlphaFoldDB" id="A0A9D3YQ34"/>
<protein>
    <submittedName>
        <fullName evidence="1">Uncharacterized protein</fullName>
    </submittedName>
</protein>
<name>A0A9D3YQ34_DREPO</name>
<organism evidence="1 2">
    <name type="scientific">Dreissena polymorpha</name>
    <name type="common">Zebra mussel</name>
    <name type="synonym">Mytilus polymorpha</name>
    <dbReference type="NCBI Taxonomy" id="45954"/>
    <lineage>
        <taxon>Eukaryota</taxon>
        <taxon>Metazoa</taxon>
        <taxon>Spiralia</taxon>
        <taxon>Lophotrochozoa</taxon>
        <taxon>Mollusca</taxon>
        <taxon>Bivalvia</taxon>
        <taxon>Autobranchia</taxon>
        <taxon>Heteroconchia</taxon>
        <taxon>Euheterodonta</taxon>
        <taxon>Imparidentia</taxon>
        <taxon>Neoheterodontei</taxon>
        <taxon>Myida</taxon>
        <taxon>Dreissenoidea</taxon>
        <taxon>Dreissenidae</taxon>
        <taxon>Dreissena</taxon>
    </lineage>
</organism>
<reference evidence="1" key="2">
    <citation type="submission" date="2020-11" db="EMBL/GenBank/DDBJ databases">
        <authorList>
            <person name="McCartney M.A."/>
            <person name="Auch B."/>
            <person name="Kono T."/>
            <person name="Mallez S."/>
            <person name="Becker A."/>
            <person name="Gohl D.M."/>
            <person name="Silverstein K.A.T."/>
            <person name="Koren S."/>
            <person name="Bechman K.B."/>
            <person name="Herman A."/>
            <person name="Abrahante J.E."/>
            <person name="Garbe J."/>
        </authorList>
    </citation>
    <scope>NUCLEOTIDE SEQUENCE</scope>
    <source>
        <strain evidence="1">Duluth1</strain>
        <tissue evidence="1">Whole animal</tissue>
    </source>
</reference>
<dbReference type="EMBL" id="JAIWYP010000015">
    <property type="protein sequence ID" value="KAH3702476.1"/>
    <property type="molecule type" value="Genomic_DNA"/>
</dbReference>
<proteinExistence type="predicted"/>